<reference evidence="1" key="1">
    <citation type="submission" date="2022-10" db="EMBL/GenBank/DDBJ databases">
        <title>Tapping the CABI collections for fungal endophytes: first genome assemblies for Collariella, Neodidymelliopsis, Ascochyta clinopodiicola, Didymella pomorum, Didymosphaeria variabile, Neocosmospora piperis and Neocucurbitaria cava.</title>
        <authorList>
            <person name="Hill R."/>
        </authorList>
    </citation>
    <scope>NUCLEOTIDE SEQUENCE</scope>
    <source>
        <strain evidence="1">IMI 356814</strain>
    </source>
</reference>
<sequence length="217" mass="24204">MSDPMDIEPTIMDDMINETTVMDLDDDSMNLPSVTSFSNEYENLPAGGPVSHAHIINLDEYAGCIRETGAVQLQDAVVTTLFKTSPDTLKSFLDPTVNSFKAVFGTDDMQLVVWRKGVEVLIGKFEHHKSLKVYGFEHVAGFLIGYDGSWNLKVIARNAYCNAKWTDVWAGKFDSYGGLVKMYIESEELGMAKTSSTLAESILENMYWEFKANIKAT</sequence>
<name>A0A9W8YHR7_9PLEO</name>
<organism evidence="1 2">
    <name type="scientific">Neocucurbitaria cava</name>
    <dbReference type="NCBI Taxonomy" id="798079"/>
    <lineage>
        <taxon>Eukaryota</taxon>
        <taxon>Fungi</taxon>
        <taxon>Dikarya</taxon>
        <taxon>Ascomycota</taxon>
        <taxon>Pezizomycotina</taxon>
        <taxon>Dothideomycetes</taxon>
        <taxon>Pleosporomycetidae</taxon>
        <taxon>Pleosporales</taxon>
        <taxon>Pleosporineae</taxon>
        <taxon>Cucurbitariaceae</taxon>
        <taxon>Neocucurbitaria</taxon>
    </lineage>
</organism>
<accession>A0A9W8YHR7</accession>
<proteinExistence type="predicted"/>
<dbReference type="AlphaFoldDB" id="A0A9W8YHR7"/>
<gene>
    <name evidence="1" type="ORF">N0V83_000684</name>
</gene>
<keyword evidence="2" id="KW-1185">Reference proteome</keyword>
<dbReference type="OrthoDB" id="3758401at2759"/>
<protein>
    <submittedName>
        <fullName evidence="1">Uncharacterized protein</fullName>
    </submittedName>
</protein>
<comment type="caution">
    <text evidence="1">The sequence shown here is derived from an EMBL/GenBank/DDBJ whole genome shotgun (WGS) entry which is preliminary data.</text>
</comment>
<dbReference type="Proteomes" id="UP001140560">
    <property type="component" value="Unassembled WGS sequence"/>
</dbReference>
<dbReference type="EMBL" id="JAPEUY010000001">
    <property type="protein sequence ID" value="KAJ4377854.1"/>
    <property type="molecule type" value="Genomic_DNA"/>
</dbReference>
<evidence type="ECO:0000313" key="1">
    <source>
        <dbReference type="EMBL" id="KAJ4377854.1"/>
    </source>
</evidence>
<evidence type="ECO:0000313" key="2">
    <source>
        <dbReference type="Proteomes" id="UP001140560"/>
    </source>
</evidence>